<dbReference type="SUPFAM" id="SSF88713">
    <property type="entry name" value="Glycoside hydrolase/deacetylase"/>
    <property type="match status" value="1"/>
</dbReference>
<proteinExistence type="predicted"/>
<dbReference type="Pfam" id="PF01522">
    <property type="entry name" value="Polysacc_deac_1"/>
    <property type="match status" value="1"/>
</dbReference>
<dbReference type="InterPro" id="IPR003646">
    <property type="entry name" value="SH3-like_bac-type"/>
</dbReference>
<feature type="region of interest" description="Disordered" evidence="1">
    <location>
        <begin position="1"/>
        <end position="29"/>
    </location>
</feature>
<dbReference type="PROSITE" id="PS51781">
    <property type="entry name" value="SH3B"/>
    <property type="match status" value="2"/>
</dbReference>
<protein>
    <recommendedName>
        <fullName evidence="2">SH3b domain-containing protein</fullName>
    </recommendedName>
</protein>
<dbReference type="InterPro" id="IPR011330">
    <property type="entry name" value="Glyco_hydro/deAcase_b/a-brl"/>
</dbReference>
<keyword evidence="4" id="KW-1185">Reference proteome</keyword>
<dbReference type="Gene3D" id="3.20.20.370">
    <property type="entry name" value="Glycoside hydrolase/deacetylase"/>
    <property type="match status" value="1"/>
</dbReference>
<dbReference type="PANTHER" id="PTHR34408:SF1">
    <property type="entry name" value="GLYCOSYL HYDROLASE FAMILY 19 DOMAIN-CONTAINING PROTEIN HI_1415"/>
    <property type="match status" value="1"/>
</dbReference>
<dbReference type="SMART" id="SM00287">
    <property type="entry name" value="SH3b"/>
    <property type="match status" value="2"/>
</dbReference>
<dbReference type="Gene3D" id="2.30.30.40">
    <property type="entry name" value="SH3 Domains"/>
    <property type="match status" value="2"/>
</dbReference>
<evidence type="ECO:0000259" key="2">
    <source>
        <dbReference type="PROSITE" id="PS51781"/>
    </source>
</evidence>
<feature type="domain" description="SH3b" evidence="2">
    <location>
        <begin position="197"/>
        <end position="256"/>
    </location>
</feature>
<reference evidence="3 4" key="1">
    <citation type="submission" date="2018-09" db="EMBL/GenBank/DDBJ databases">
        <title>Glutamicibacter mishrai S5-52T (LMG 29155T = KCTC 39846T).</title>
        <authorList>
            <person name="Das S.K."/>
        </authorList>
    </citation>
    <scope>NUCLEOTIDE SEQUENCE [LARGE SCALE GENOMIC DNA]</scope>
    <source>
        <strain evidence="3 4">S5-52</strain>
    </source>
</reference>
<dbReference type="InterPro" id="IPR052354">
    <property type="entry name" value="Cell_Wall_Dynamics_Protein"/>
</dbReference>
<evidence type="ECO:0000256" key="1">
    <source>
        <dbReference type="SAM" id="MobiDB-lite"/>
    </source>
</evidence>
<dbReference type="CDD" id="cd10917">
    <property type="entry name" value="CE4_NodB_like_6s_7s"/>
    <property type="match status" value="1"/>
</dbReference>
<dbReference type="GO" id="GO:0005975">
    <property type="term" value="P:carbohydrate metabolic process"/>
    <property type="evidence" value="ECO:0007669"/>
    <property type="project" value="InterPro"/>
</dbReference>
<evidence type="ECO:0000313" key="3">
    <source>
        <dbReference type="EMBL" id="QIV86099.1"/>
    </source>
</evidence>
<name>A0A6H0SI49_9MICC</name>
<sequence>MAPTDQGIAGEGRGSGKWSDGDGTGEVCGHFPRQWPPRKVFPTIWLSLDIALARCRACADTDEHWGSISEGRSAMFGGIFNRTTARSVGSVALAVGLMIGSVPLAAAAMPAGNVAPVAQPASVAVAAELSIDLPSRVRTTDNLNLRTGPSTSYSVLVSIPKGTSVPVLGRASNGWYKVSYDGRTGYVSDYYVVAATVRTLDSLNMRTGTSTSYRILVTIPKGSTVPAYARASNGWYRVSYGGYTGWVSGTYVTTYPKPPSAPLYSGPNRTSRVVLTFDDCPRTLSEYRSAIDYAASANFGLVLAPTGDCLSSYKSRYGVDLASLARAKGQWVINHSVSHPDLRPLSCQQVGAQLSGSGVHTNFGRPPYGAVDASVRCGYGSRGMAMWTWTRDTEDWEVKSKSITISRASAASPGDTVLMHMQWYGFSPDSLRQIKANLANRGIGVCRAYRGSDSAGSILTTSVKLPSSLPC</sequence>
<feature type="domain" description="SH3b" evidence="2">
    <location>
        <begin position="133"/>
        <end position="196"/>
    </location>
</feature>
<dbReference type="SUPFAM" id="SSF50044">
    <property type="entry name" value="SH3-domain"/>
    <property type="match status" value="2"/>
</dbReference>
<accession>A0A6H0SI49</accession>
<dbReference type="EMBL" id="CP032549">
    <property type="protein sequence ID" value="QIV86099.1"/>
    <property type="molecule type" value="Genomic_DNA"/>
</dbReference>
<dbReference type="InterPro" id="IPR036028">
    <property type="entry name" value="SH3-like_dom_sf"/>
</dbReference>
<gene>
    <name evidence="3" type="ORF">D3791_02585</name>
</gene>
<dbReference type="AlphaFoldDB" id="A0A6H0SI49"/>
<dbReference type="PANTHER" id="PTHR34408">
    <property type="entry name" value="FAMILY PROTEIN, PUTATIVE-RELATED"/>
    <property type="match status" value="1"/>
</dbReference>
<dbReference type="Proteomes" id="UP000502331">
    <property type="component" value="Chromosome"/>
</dbReference>
<dbReference type="GO" id="GO:0016810">
    <property type="term" value="F:hydrolase activity, acting on carbon-nitrogen (but not peptide) bonds"/>
    <property type="evidence" value="ECO:0007669"/>
    <property type="project" value="InterPro"/>
</dbReference>
<organism evidence="3 4">
    <name type="scientific">Glutamicibacter mishrai</name>
    <dbReference type="NCBI Taxonomy" id="1775880"/>
    <lineage>
        <taxon>Bacteria</taxon>
        <taxon>Bacillati</taxon>
        <taxon>Actinomycetota</taxon>
        <taxon>Actinomycetes</taxon>
        <taxon>Micrococcales</taxon>
        <taxon>Micrococcaceae</taxon>
        <taxon>Glutamicibacter</taxon>
    </lineage>
</organism>
<dbReference type="Pfam" id="PF08239">
    <property type="entry name" value="SH3_3"/>
    <property type="match status" value="2"/>
</dbReference>
<evidence type="ECO:0000313" key="4">
    <source>
        <dbReference type="Proteomes" id="UP000502331"/>
    </source>
</evidence>
<dbReference type="InterPro" id="IPR002509">
    <property type="entry name" value="NODB_dom"/>
</dbReference>